<dbReference type="PANTHER" id="PTHR11712:SF336">
    <property type="entry name" value="3-OXOACYL-[ACYL-CARRIER-PROTEIN] SYNTHASE, MITOCHONDRIAL"/>
    <property type="match status" value="1"/>
</dbReference>
<sequence>MDPLLLERRHKMLDKIVITGISAITPLGNDIDTIVDNLKKGKSGIGYIDRYNLGEFPVRHGGTIDIVDLCKVKYPYEGNLQFKLFYYCLKKLFLQYKNIYSSDRIACCIGTNPNIAAPDDVVYLGEQYWKLKSNELHMNYANENLHMNTLMNINPSLLTYYAAKDFNINGICACNFGTCAASSQAIGDSYHLLKNKRADMVICGGISLCLDPIAIARLCRLNALELTKENVKSNCAPFDKHRAGFTIGEGCILFMMERESDAKKRNAKIFAEVKGYGASMDGFSLTDPHEEGLGMQLAMIRAIEDAKLSIDKIDYVNAHGTGTKKNDKYETMAIKKVFKEYANTLDISSTKSMHGHLLTAGGAMEMLVSIISIQKGFVPPTINYRTKDPECDLSYTPNIVKYKEINNVLSNSFGLGGVNASLVISKYI</sequence>
<dbReference type="Pfam" id="PF02801">
    <property type="entry name" value="Ketoacyl-synt_C"/>
    <property type="match status" value="1"/>
</dbReference>
<dbReference type="InterPro" id="IPR014031">
    <property type="entry name" value="Ketoacyl_synth_C"/>
</dbReference>
<dbReference type="InterPro" id="IPR016039">
    <property type="entry name" value="Thiolase-like"/>
</dbReference>
<dbReference type="SMART" id="SM00825">
    <property type="entry name" value="PKS_KS"/>
    <property type="match status" value="1"/>
</dbReference>
<comment type="caution">
    <text evidence="5">The sequence shown here is derived from an EMBL/GenBank/DDBJ whole genome shotgun (WGS) entry which is preliminary data.</text>
</comment>
<dbReference type="GO" id="GO:0006633">
    <property type="term" value="P:fatty acid biosynthetic process"/>
    <property type="evidence" value="ECO:0007669"/>
    <property type="project" value="TreeGrafter"/>
</dbReference>
<organism evidence="5 6">
    <name type="scientific">Mediterraneibacter gnavus</name>
    <name type="common">Ruminococcus gnavus</name>
    <dbReference type="NCBI Taxonomy" id="33038"/>
    <lineage>
        <taxon>Bacteria</taxon>
        <taxon>Bacillati</taxon>
        <taxon>Bacillota</taxon>
        <taxon>Clostridia</taxon>
        <taxon>Lachnospirales</taxon>
        <taxon>Lachnospiraceae</taxon>
        <taxon>Mediterraneibacter</taxon>
    </lineage>
</organism>
<dbReference type="GO" id="GO:0005829">
    <property type="term" value="C:cytosol"/>
    <property type="evidence" value="ECO:0007669"/>
    <property type="project" value="TreeGrafter"/>
</dbReference>
<comment type="similarity">
    <text evidence="1 3">Belongs to the thiolase-like superfamily. Beta-ketoacyl-ACP synthases family.</text>
</comment>
<dbReference type="Proteomes" id="UP000235093">
    <property type="component" value="Unassembled WGS sequence"/>
</dbReference>
<dbReference type="EMBL" id="NIHT01000008">
    <property type="protein sequence ID" value="PLT75926.1"/>
    <property type="molecule type" value="Genomic_DNA"/>
</dbReference>
<gene>
    <name evidence="5" type="ORF">CDL23_06300</name>
</gene>
<evidence type="ECO:0000256" key="3">
    <source>
        <dbReference type="RuleBase" id="RU003694"/>
    </source>
</evidence>
<evidence type="ECO:0000313" key="6">
    <source>
        <dbReference type="Proteomes" id="UP000235093"/>
    </source>
</evidence>
<dbReference type="InterPro" id="IPR014030">
    <property type="entry name" value="Ketoacyl_synth_N"/>
</dbReference>
<accession>A0A2N5PL96</accession>
<dbReference type="GO" id="GO:0004315">
    <property type="term" value="F:3-oxoacyl-[acyl-carrier-protein] synthase activity"/>
    <property type="evidence" value="ECO:0007669"/>
    <property type="project" value="TreeGrafter"/>
</dbReference>
<dbReference type="Pfam" id="PF00109">
    <property type="entry name" value="ketoacyl-synt"/>
    <property type="match status" value="2"/>
</dbReference>
<evidence type="ECO:0000313" key="5">
    <source>
        <dbReference type="EMBL" id="PLT75926.1"/>
    </source>
</evidence>
<proteinExistence type="inferred from homology"/>
<protein>
    <recommendedName>
        <fullName evidence="4">Ketosynthase family 3 (KS3) domain-containing protein</fullName>
    </recommendedName>
</protein>
<dbReference type="Gene3D" id="3.40.47.10">
    <property type="match status" value="1"/>
</dbReference>
<dbReference type="AlphaFoldDB" id="A0A2N5PL96"/>
<evidence type="ECO:0000256" key="1">
    <source>
        <dbReference type="ARBA" id="ARBA00008467"/>
    </source>
</evidence>
<dbReference type="PROSITE" id="PS52004">
    <property type="entry name" value="KS3_2"/>
    <property type="match status" value="1"/>
</dbReference>
<feature type="domain" description="Ketosynthase family 3 (KS3)" evidence="4">
    <location>
        <begin position="13"/>
        <end position="426"/>
    </location>
</feature>
<name>A0A2N5PL96_MEDGN</name>
<evidence type="ECO:0000256" key="2">
    <source>
        <dbReference type="ARBA" id="ARBA00022679"/>
    </source>
</evidence>
<keyword evidence="2 3" id="KW-0808">Transferase</keyword>
<evidence type="ECO:0000259" key="4">
    <source>
        <dbReference type="PROSITE" id="PS52004"/>
    </source>
</evidence>
<reference evidence="5 6" key="1">
    <citation type="journal article" date="2017" name="Genome Med.">
        <title>A novel Ruminococcus gnavus clade enriched in inflammatory bowel disease patients.</title>
        <authorList>
            <person name="Hall A.B."/>
            <person name="Yassour M."/>
            <person name="Sauk J."/>
            <person name="Garner A."/>
            <person name="Jiang X."/>
            <person name="Arthur T."/>
            <person name="Lagoudas G.K."/>
            <person name="Vatanen T."/>
            <person name="Fornelos N."/>
            <person name="Wilson R."/>
            <person name="Bertha M."/>
            <person name="Cohen M."/>
            <person name="Garber J."/>
            <person name="Khalili H."/>
            <person name="Gevers D."/>
            <person name="Ananthakrishnan A.N."/>
            <person name="Kugathasan S."/>
            <person name="Lander E.S."/>
            <person name="Blainey P."/>
            <person name="Vlamakis H."/>
            <person name="Xavier R.J."/>
            <person name="Huttenhower C."/>
        </authorList>
    </citation>
    <scope>NUCLEOTIDE SEQUENCE [LARGE SCALE GENOMIC DNA]</scope>
    <source>
        <strain evidence="5 6">RJX1125</strain>
    </source>
</reference>
<dbReference type="SUPFAM" id="SSF53901">
    <property type="entry name" value="Thiolase-like"/>
    <property type="match status" value="2"/>
</dbReference>
<dbReference type="InterPro" id="IPR020841">
    <property type="entry name" value="PKS_Beta-ketoAc_synthase_dom"/>
</dbReference>
<dbReference type="PANTHER" id="PTHR11712">
    <property type="entry name" value="POLYKETIDE SYNTHASE-RELATED"/>
    <property type="match status" value="1"/>
</dbReference>
<dbReference type="CDD" id="cd00834">
    <property type="entry name" value="KAS_I_II"/>
    <property type="match status" value="1"/>
</dbReference>
<dbReference type="InterPro" id="IPR000794">
    <property type="entry name" value="Beta-ketoacyl_synthase"/>
</dbReference>